<reference evidence="2 3" key="1">
    <citation type="submission" date="2018-01" db="EMBL/GenBank/DDBJ databases">
        <title>Lactibacter flavus gen. nov., sp. nov., a novel bacterium of the family Propionibacteriaceae isolated from raw milk and dairy products.</title>
        <authorList>
            <person name="Wenning M."/>
            <person name="Breitenwieser F."/>
            <person name="Huptas C."/>
            <person name="von Neubeck M."/>
            <person name="Busse H.-J."/>
            <person name="Scherer S."/>
        </authorList>
    </citation>
    <scope>NUCLEOTIDE SEQUENCE [LARGE SCALE GENOMIC DNA]</scope>
    <source>
        <strain evidence="2 3">VG341</strain>
    </source>
</reference>
<evidence type="ECO:0000313" key="3">
    <source>
        <dbReference type="Proteomes" id="UP000290624"/>
    </source>
</evidence>
<keyword evidence="3" id="KW-1185">Reference proteome</keyword>
<accession>A0A4V1Q754</accession>
<comment type="caution">
    <text evidence="2">The sequence shown here is derived from an EMBL/GenBank/DDBJ whole genome shotgun (WGS) entry which is preliminary data.</text>
</comment>
<dbReference type="Proteomes" id="UP000290624">
    <property type="component" value="Unassembled WGS sequence"/>
</dbReference>
<evidence type="ECO:0008006" key="4">
    <source>
        <dbReference type="Google" id="ProtNLM"/>
    </source>
</evidence>
<name>A0A4V1Q754_9ACTN</name>
<evidence type="ECO:0000256" key="1">
    <source>
        <dbReference type="SAM" id="MobiDB-lite"/>
    </source>
</evidence>
<proteinExistence type="predicted"/>
<protein>
    <recommendedName>
        <fullName evidence="4">Tetratricopeptide repeat protein</fullName>
    </recommendedName>
</protein>
<sequence>MTRSVAEANIAISRIRDMPYGIARSTASAAELDRITAEGPPEARAYALFTTVEGYAWGGEVDKAFLPFTQMLRWWDAHPEYFDEQDQHSLFWSFKWMVAHLMEFPAITAAQIDTTLTDMQRRYALAGNGMNAVALSRFGWAQMRGAADTEDLFVEWSSTPRDDFSQCEACDPGDRAAHLYRTGRYEECIRLVEQVLPQSPECATEPGDMLSYLQLASLQVGDAVGAARAHRLARQHLPQDVTAAPIRGRHLEFLARSGNPSRALAKLVEDQRFLLEGDTPHVRWTYLRSVGAATGLLAADHAATPVELHGVPAATVAELDRWVRGEALTLAAAFDARNQTSALTDATWAVWNDATFLAVDLSVFGEHLAPVASAAPAPRAEDPAQPSRAQASSPDASPAGADADVAQGQPGLDDPAELLAWAESQAGADRVAAARAYVAAANAYRAVGRLQAAGFAHAEAAMLASAEGDDEGARAQFASAASLLRGAATPARYFAPVVEAWARRAEVTQLPEIDRLAESLIGELTEEELPDGLSDDIVERERAARAVQARRLADTRVRIAATLGDPTAPERAETIAEEFARAGEYADAAYAFWLLGMLRTDDVDAVYALESATEAFTLAHLQEPRREVGGELVAALKRLGRADEAEKWAVELSGNA</sequence>
<evidence type="ECO:0000313" key="2">
    <source>
        <dbReference type="EMBL" id="RXW31398.1"/>
    </source>
</evidence>
<dbReference type="RefSeq" id="WP_129459491.1">
    <property type="nucleotide sequence ID" value="NZ_PPCV01000009.1"/>
</dbReference>
<gene>
    <name evidence="2" type="ORF">C1706_12080</name>
</gene>
<feature type="compositionally biased region" description="Low complexity" evidence="1">
    <location>
        <begin position="374"/>
        <end position="407"/>
    </location>
</feature>
<dbReference type="AlphaFoldDB" id="A0A4V1Q754"/>
<dbReference type="OrthoDB" id="56388at2"/>
<organism evidence="2 3">
    <name type="scientific">Propioniciclava flava</name>
    <dbReference type="NCBI Taxonomy" id="2072026"/>
    <lineage>
        <taxon>Bacteria</taxon>
        <taxon>Bacillati</taxon>
        <taxon>Actinomycetota</taxon>
        <taxon>Actinomycetes</taxon>
        <taxon>Propionibacteriales</taxon>
        <taxon>Propionibacteriaceae</taxon>
        <taxon>Propioniciclava</taxon>
    </lineage>
</organism>
<feature type="region of interest" description="Disordered" evidence="1">
    <location>
        <begin position="374"/>
        <end position="412"/>
    </location>
</feature>
<dbReference type="EMBL" id="PPCV01000009">
    <property type="protein sequence ID" value="RXW31398.1"/>
    <property type="molecule type" value="Genomic_DNA"/>
</dbReference>